<reference evidence="1" key="1">
    <citation type="submission" date="2020-01" db="EMBL/GenBank/DDBJ databases">
        <authorList>
            <consortium name="DOE Joint Genome Institute"/>
            <person name="Haridas S."/>
            <person name="Albert R."/>
            <person name="Binder M."/>
            <person name="Bloem J."/>
            <person name="Labutti K."/>
            <person name="Salamov A."/>
            <person name="Andreopoulos B."/>
            <person name="Baker S.E."/>
            <person name="Barry K."/>
            <person name="Bills G."/>
            <person name="Bluhm B.H."/>
            <person name="Cannon C."/>
            <person name="Castanera R."/>
            <person name="Culley D.E."/>
            <person name="Daum C."/>
            <person name="Ezra D."/>
            <person name="Gonzalez J.B."/>
            <person name="Henrissat B."/>
            <person name="Kuo A."/>
            <person name="Liang C."/>
            <person name="Lipzen A."/>
            <person name="Lutzoni F."/>
            <person name="Magnuson J."/>
            <person name="Mondo S."/>
            <person name="Nolan M."/>
            <person name="Ohm R."/>
            <person name="Pangilinan J."/>
            <person name="Park H.-J."/>
            <person name="Ramirez L."/>
            <person name="Alfaro M."/>
            <person name="Sun H."/>
            <person name="Tritt A."/>
            <person name="Yoshinaga Y."/>
            <person name="Zwiers L.-H."/>
            <person name="Turgeon B.G."/>
            <person name="Goodwin S.B."/>
            <person name="Spatafora J.W."/>
            <person name="Crous P.W."/>
            <person name="Grigoriev I.V."/>
        </authorList>
    </citation>
    <scope>NUCLEOTIDE SEQUENCE</scope>
    <source>
        <strain evidence="1">P77</strain>
    </source>
</reference>
<sequence>MSSALRTRLRATGTAYLDAHRQRSVPALSTLYAPDAKHTNLPAPIAPIFPSVSQPAYLEGLKDLFAMWHSFELDEFAPAVIDEEARKIVLFAKSKGVNDSGTYESEYIVMLKCDDEGKVIEERLQFFDSASLLALVGKMGEKAKELQDNFIRADGK</sequence>
<dbReference type="OrthoDB" id="3758478at2759"/>
<dbReference type="SUPFAM" id="SSF54427">
    <property type="entry name" value="NTF2-like"/>
    <property type="match status" value="1"/>
</dbReference>
<name>A0A6A5KGX1_9PLEO</name>
<keyword evidence="2" id="KW-1185">Reference proteome</keyword>
<gene>
    <name evidence="1" type="ORF">BDW02DRAFT_631872</name>
</gene>
<protein>
    <recommendedName>
        <fullName evidence="3">SnoaL-like domain-containing protein</fullName>
    </recommendedName>
</protein>
<dbReference type="PANTHER" id="PTHR39598:SF1">
    <property type="entry name" value="AUSTINOID BIOSYNTHESIS CLUSTERS PROTEIN F-RELATED"/>
    <property type="match status" value="1"/>
</dbReference>
<dbReference type="InterPro" id="IPR050977">
    <property type="entry name" value="Fungal_Meroterpenoid_Isomerase"/>
</dbReference>
<dbReference type="Proteomes" id="UP000800040">
    <property type="component" value="Unassembled WGS sequence"/>
</dbReference>
<dbReference type="PANTHER" id="PTHR39598">
    <property type="entry name" value="AUSTINOL SYNTHESIS PROTEIN F-RELATED"/>
    <property type="match status" value="1"/>
</dbReference>
<evidence type="ECO:0000313" key="1">
    <source>
        <dbReference type="EMBL" id="KAF1832633.1"/>
    </source>
</evidence>
<proteinExistence type="predicted"/>
<evidence type="ECO:0000313" key="2">
    <source>
        <dbReference type="Proteomes" id="UP000800040"/>
    </source>
</evidence>
<dbReference type="Gene3D" id="3.10.450.50">
    <property type="match status" value="1"/>
</dbReference>
<dbReference type="AlphaFoldDB" id="A0A6A5KGX1"/>
<dbReference type="EMBL" id="ML975334">
    <property type="protein sequence ID" value="KAF1832633.1"/>
    <property type="molecule type" value="Genomic_DNA"/>
</dbReference>
<dbReference type="InterPro" id="IPR032710">
    <property type="entry name" value="NTF2-like_dom_sf"/>
</dbReference>
<accession>A0A6A5KGX1</accession>
<organism evidence="1 2">
    <name type="scientific">Decorospora gaudefroyi</name>
    <dbReference type="NCBI Taxonomy" id="184978"/>
    <lineage>
        <taxon>Eukaryota</taxon>
        <taxon>Fungi</taxon>
        <taxon>Dikarya</taxon>
        <taxon>Ascomycota</taxon>
        <taxon>Pezizomycotina</taxon>
        <taxon>Dothideomycetes</taxon>
        <taxon>Pleosporomycetidae</taxon>
        <taxon>Pleosporales</taxon>
        <taxon>Pleosporineae</taxon>
        <taxon>Pleosporaceae</taxon>
        <taxon>Decorospora</taxon>
    </lineage>
</organism>
<evidence type="ECO:0008006" key="3">
    <source>
        <dbReference type="Google" id="ProtNLM"/>
    </source>
</evidence>